<dbReference type="Proteomes" id="UP001220670">
    <property type="component" value="Unassembled WGS sequence"/>
</dbReference>
<feature type="compositionally biased region" description="Polar residues" evidence="2">
    <location>
        <begin position="91"/>
        <end position="103"/>
    </location>
</feature>
<reference evidence="3" key="1">
    <citation type="submission" date="2023-01" db="EMBL/GenBank/DDBJ databases">
        <title>Genome analysis of 13 Lactobacillus isolated from gut of wild boar.</title>
        <authorList>
            <person name="Papp P."/>
            <person name="Libisch B."/>
            <person name="Nagy T."/>
            <person name="Olasz F."/>
        </authorList>
    </citation>
    <scope>NUCLEOTIDE SEQUENCE</scope>
    <source>
        <strain evidence="3">F146</strain>
    </source>
</reference>
<feature type="compositionally biased region" description="Polar residues" evidence="2">
    <location>
        <begin position="42"/>
        <end position="55"/>
    </location>
</feature>
<name>A0AAJ1HSL7_LIMMU</name>
<dbReference type="AlphaFoldDB" id="A0AAJ1HSL7"/>
<dbReference type="RefSeq" id="WP_272208876.1">
    <property type="nucleotide sequence ID" value="NZ_JAQOMV010000011.1"/>
</dbReference>
<accession>A0AAJ1HSL7</accession>
<dbReference type="InterPro" id="IPR016772">
    <property type="entry name" value="UCP020408"/>
</dbReference>
<feature type="compositionally biased region" description="Polar residues" evidence="2">
    <location>
        <begin position="68"/>
        <end position="79"/>
    </location>
</feature>
<evidence type="ECO:0000313" key="4">
    <source>
        <dbReference type="Proteomes" id="UP001220670"/>
    </source>
</evidence>
<evidence type="ECO:0000256" key="1">
    <source>
        <dbReference type="ARBA" id="ARBA00007189"/>
    </source>
</evidence>
<sequence length="446" mass="50183">MVYDYRHELIELLNHTTGDPESLLQTQRSLTIIVDLLNQLQPADQKSSRPASQSAKPGYKIRRGVNTPKITLNHLSQTPKADASERPQRDQAANATISKTQDPQAPKVSDNQAYLRKALANQEAENNTAADNVPPELSEVELLARDNCYPVHRLLSGAEINHRFYSESILHKLPFPINDGDVVQLDRQRLIHGKLPAINRVTNDHLAISTTPTKVIEYATLEPVAGSDVLQIKKTLKGNSILDESHANTIVIDPYKYASRNLKPGMIIDFAYYDHGNGMRDAKAGEIRWIHSEHEFDTTKTPRKLQKPKKVTNQRHDYTDKLDYDLKQKHVLVVTGMRSKVQDLKPVIAKHHGVFYGLDASMEEKVSSSKLKKAVKDADLVVVCIDKIHHRISQLTTHHAKRYERPFAIANTTSNTAVERAIFRALNGQSAFESSSQEMSKYVSTD</sequence>
<gene>
    <name evidence="3" type="ORF">PO250_05275</name>
</gene>
<evidence type="ECO:0000313" key="3">
    <source>
        <dbReference type="EMBL" id="MDC2829717.1"/>
    </source>
</evidence>
<dbReference type="Pfam" id="PF10087">
    <property type="entry name" value="DUF2325"/>
    <property type="match status" value="1"/>
</dbReference>
<dbReference type="EMBL" id="JAQONE010000021">
    <property type="protein sequence ID" value="MDC2829717.1"/>
    <property type="molecule type" value="Genomic_DNA"/>
</dbReference>
<proteinExistence type="inferred from homology"/>
<protein>
    <submittedName>
        <fullName evidence="3">DUF2325 domain-containing protein</fullName>
    </submittedName>
</protein>
<evidence type="ECO:0000256" key="2">
    <source>
        <dbReference type="SAM" id="MobiDB-lite"/>
    </source>
</evidence>
<feature type="region of interest" description="Disordered" evidence="2">
    <location>
        <begin position="42"/>
        <end position="110"/>
    </location>
</feature>
<comment type="caution">
    <text evidence="3">The sequence shown here is derived from an EMBL/GenBank/DDBJ whole genome shotgun (WGS) entry which is preliminary data.</text>
</comment>
<organism evidence="3 4">
    <name type="scientific">Limosilactobacillus mucosae</name>
    <name type="common">Lactobacillus mucosae</name>
    <dbReference type="NCBI Taxonomy" id="97478"/>
    <lineage>
        <taxon>Bacteria</taxon>
        <taxon>Bacillati</taxon>
        <taxon>Bacillota</taxon>
        <taxon>Bacilli</taxon>
        <taxon>Lactobacillales</taxon>
        <taxon>Lactobacillaceae</taxon>
        <taxon>Limosilactobacillus</taxon>
    </lineage>
</organism>
<comment type="similarity">
    <text evidence="1">Belongs to the UPF0751 family.</text>
</comment>